<dbReference type="Gene3D" id="3.90.550.10">
    <property type="entry name" value="Spore Coat Polysaccharide Biosynthesis Protein SpsA, Chain A"/>
    <property type="match status" value="1"/>
</dbReference>
<reference evidence="1" key="1">
    <citation type="submission" date="2020-11" db="EMBL/GenBank/DDBJ databases">
        <authorList>
            <person name="Tran Van P."/>
        </authorList>
    </citation>
    <scope>NUCLEOTIDE SEQUENCE</scope>
</reference>
<protein>
    <submittedName>
        <fullName evidence="1">Uncharacterized protein</fullName>
    </submittedName>
</protein>
<dbReference type="CDD" id="cd00761">
    <property type="entry name" value="Glyco_tranf_GTA_type"/>
    <property type="match status" value="1"/>
</dbReference>
<name>A0A7R8ZSU1_9CRUS</name>
<dbReference type="PANTHER" id="PTHR43685">
    <property type="entry name" value="GLYCOSYLTRANSFERASE"/>
    <property type="match status" value="1"/>
</dbReference>
<sequence>MVDKPYPLITIGMTSFNAEDTIAQAIKSALSQDYPNNEILIVDDCSSDNSHQVIQEAIKGHDNARFIPHDTNTGFAGALNTIIKNAKGEFLAIFDDDDISLPERLSKQYERIIRYEEKFSTDLVLCHVARIQTFENATTATTLSALAPIAHAWDAPKYLET</sequence>
<dbReference type="InterPro" id="IPR029044">
    <property type="entry name" value="Nucleotide-diphossugar_trans"/>
</dbReference>
<dbReference type="SUPFAM" id="SSF53448">
    <property type="entry name" value="Nucleotide-diphospho-sugar transferases"/>
    <property type="match status" value="1"/>
</dbReference>
<dbReference type="AlphaFoldDB" id="A0A7R8ZSU1"/>
<accession>A0A7R8ZSU1</accession>
<dbReference type="Pfam" id="PF00535">
    <property type="entry name" value="Glycos_transf_2"/>
    <property type="match status" value="1"/>
</dbReference>
<dbReference type="EMBL" id="OB673972">
    <property type="protein sequence ID" value="CAD7235649.1"/>
    <property type="molecule type" value="Genomic_DNA"/>
</dbReference>
<dbReference type="OrthoDB" id="3784at2759"/>
<gene>
    <name evidence="1" type="ORF">CTOB1V02_LOCUS13464</name>
</gene>
<proteinExistence type="predicted"/>
<dbReference type="InterPro" id="IPR050834">
    <property type="entry name" value="Glycosyltransf_2"/>
</dbReference>
<organism evidence="1">
    <name type="scientific">Cyprideis torosa</name>
    <dbReference type="NCBI Taxonomy" id="163714"/>
    <lineage>
        <taxon>Eukaryota</taxon>
        <taxon>Metazoa</taxon>
        <taxon>Ecdysozoa</taxon>
        <taxon>Arthropoda</taxon>
        <taxon>Crustacea</taxon>
        <taxon>Oligostraca</taxon>
        <taxon>Ostracoda</taxon>
        <taxon>Podocopa</taxon>
        <taxon>Podocopida</taxon>
        <taxon>Cytherocopina</taxon>
        <taxon>Cytheroidea</taxon>
        <taxon>Cytherideidae</taxon>
        <taxon>Cyprideis</taxon>
    </lineage>
</organism>
<evidence type="ECO:0000313" key="1">
    <source>
        <dbReference type="EMBL" id="CAD7235649.1"/>
    </source>
</evidence>
<dbReference type="PANTHER" id="PTHR43685:SF11">
    <property type="entry name" value="GLYCOSYLTRANSFERASE TAGX-RELATED"/>
    <property type="match status" value="1"/>
</dbReference>
<dbReference type="InterPro" id="IPR001173">
    <property type="entry name" value="Glyco_trans_2-like"/>
</dbReference>